<proteinExistence type="predicted"/>
<sequence>MDKMNLFDAQTLTETLSGLVQPYMMNELTDTPSAVDGFVTNAMLTPDSTFHFHSLSEFKRGDYISINSRYYLVMTDVVAYRRFKYKALVQYCNYVLEPTITVKIKVGTDAMGRPIYKTETVVDRQEPAVISYKEMTVDEEQIVTATKTLVINVQDNTKNRKSFQVNETIKLYGRSYKVINAEIVKAGLIELKVQSEDVLLPI</sequence>
<dbReference type="RefSeq" id="WP_155729465.1">
    <property type="nucleotide sequence ID" value="NZ_JANTOO010000009.1"/>
</dbReference>
<dbReference type="EMBL" id="JANTOO010000009">
    <property type="protein sequence ID" value="MCS1395777.1"/>
    <property type="molecule type" value="Genomic_DNA"/>
</dbReference>
<dbReference type="Proteomes" id="UP001525021">
    <property type="component" value="Unassembled WGS sequence"/>
</dbReference>
<accession>A0ABT2DLL6</accession>
<protein>
    <submittedName>
        <fullName evidence="1">Uncharacterized protein</fullName>
    </submittedName>
</protein>
<evidence type="ECO:0000313" key="2">
    <source>
        <dbReference type="Proteomes" id="UP001525021"/>
    </source>
</evidence>
<keyword evidence="2" id="KW-1185">Reference proteome</keyword>
<gene>
    <name evidence="1" type="ORF">NXZ79_06930</name>
</gene>
<comment type="caution">
    <text evidence="1">The sequence shown here is derived from an EMBL/GenBank/DDBJ whole genome shotgun (WGS) entry which is preliminary data.</text>
</comment>
<organism evidence="1 2">
    <name type="scientific">Lysinibacillus pinottii</name>
    <dbReference type="NCBI Taxonomy" id="2973932"/>
    <lineage>
        <taxon>Bacteria</taxon>
        <taxon>Bacillati</taxon>
        <taxon>Bacillota</taxon>
        <taxon>Bacilli</taxon>
        <taxon>Bacillales</taxon>
        <taxon>Bacillaceae</taxon>
        <taxon>Lysinibacillus</taxon>
    </lineage>
</organism>
<evidence type="ECO:0000313" key="1">
    <source>
        <dbReference type="EMBL" id="MCS1395777.1"/>
    </source>
</evidence>
<name>A0ABT2DLL6_9BACI</name>
<reference evidence="1 2" key="1">
    <citation type="submission" date="2022-08" db="EMBL/GenBank/DDBJ databases">
        <title>Lysinibacillus sequencing.</title>
        <authorList>
            <person name="Dunlap C."/>
        </authorList>
    </citation>
    <scope>NUCLEOTIDE SEQUENCE [LARGE SCALE GENOMIC DNA]</scope>
    <source>
        <strain evidence="1 2">PB211</strain>
    </source>
</reference>